<dbReference type="Gene3D" id="3.30.450.20">
    <property type="entry name" value="PAS domain"/>
    <property type="match status" value="2"/>
</dbReference>
<protein>
    <submittedName>
        <fullName evidence="2">Uncharacterized protein</fullName>
    </submittedName>
</protein>
<dbReference type="PROSITE" id="PS50113">
    <property type="entry name" value="PAC"/>
    <property type="match status" value="2"/>
</dbReference>
<dbReference type="SMART" id="SM00086">
    <property type="entry name" value="PAC"/>
    <property type="match status" value="2"/>
</dbReference>
<dbReference type="InterPro" id="IPR036457">
    <property type="entry name" value="PPM-type-like_dom_sf"/>
</dbReference>
<dbReference type="PANTHER" id="PTHR43156:SF2">
    <property type="entry name" value="STAGE II SPORULATION PROTEIN E"/>
    <property type="match status" value="1"/>
</dbReference>
<dbReference type="EMBL" id="AP025739">
    <property type="protein sequence ID" value="BDI31694.1"/>
    <property type="molecule type" value="Genomic_DNA"/>
</dbReference>
<dbReference type="Pfam" id="PF08447">
    <property type="entry name" value="PAS_3"/>
    <property type="match status" value="1"/>
</dbReference>
<dbReference type="InterPro" id="IPR052016">
    <property type="entry name" value="Bact_Sigma-Reg"/>
</dbReference>
<dbReference type="InterPro" id="IPR013655">
    <property type="entry name" value="PAS_fold_3"/>
</dbReference>
<accession>A0A402D126</accession>
<dbReference type="CDD" id="cd00130">
    <property type="entry name" value="PAS"/>
    <property type="match status" value="2"/>
</dbReference>
<gene>
    <name evidence="2" type="ORF">CCAX7_37450</name>
</gene>
<keyword evidence="1" id="KW-0378">Hydrolase</keyword>
<dbReference type="InterPro" id="IPR000700">
    <property type="entry name" value="PAS-assoc_C"/>
</dbReference>
<dbReference type="AlphaFoldDB" id="A0A402D126"/>
<dbReference type="SMART" id="SM00065">
    <property type="entry name" value="GAF"/>
    <property type="match status" value="1"/>
</dbReference>
<reference evidence="2 3" key="1">
    <citation type="journal article" date="2019" name="Int. J. Syst. Evol. Microbiol.">
        <title>Capsulimonas corticalis gen. nov., sp. nov., an aerobic capsulated bacterium, of a novel bacterial order, Capsulimonadales ord. nov., of the class Armatimonadia of the phylum Armatimonadetes.</title>
        <authorList>
            <person name="Li J."/>
            <person name="Kudo C."/>
            <person name="Tonouchi A."/>
        </authorList>
    </citation>
    <scope>NUCLEOTIDE SEQUENCE [LARGE SCALE GENOMIC DNA]</scope>
    <source>
        <strain evidence="2 3">AX-7</strain>
    </source>
</reference>
<evidence type="ECO:0000313" key="3">
    <source>
        <dbReference type="Proteomes" id="UP000287394"/>
    </source>
</evidence>
<dbReference type="Gene3D" id="3.30.450.40">
    <property type="match status" value="1"/>
</dbReference>
<dbReference type="KEGG" id="ccot:CCAX7_37450"/>
<evidence type="ECO:0000313" key="2">
    <source>
        <dbReference type="EMBL" id="BDI31694.1"/>
    </source>
</evidence>
<name>A0A402D126_9BACT</name>
<evidence type="ECO:0000256" key="1">
    <source>
        <dbReference type="ARBA" id="ARBA00022801"/>
    </source>
</evidence>
<dbReference type="InterPro" id="IPR035965">
    <property type="entry name" value="PAS-like_dom_sf"/>
</dbReference>
<organism evidence="2 3">
    <name type="scientific">Capsulimonas corticalis</name>
    <dbReference type="NCBI Taxonomy" id="2219043"/>
    <lineage>
        <taxon>Bacteria</taxon>
        <taxon>Bacillati</taxon>
        <taxon>Armatimonadota</taxon>
        <taxon>Armatimonadia</taxon>
        <taxon>Capsulimonadales</taxon>
        <taxon>Capsulimonadaceae</taxon>
        <taxon>Capsulimonas</taxon>
    </lineage>
</organism>
<dbReference type="NCBIfam" id="TIGR00229">
    <property type="entry name" value="sensory_box"/>
    <property type="match status" value="2"/>
</dbReference>
<dbReference type="Gene3D" id="3.60.40.10">
    <property type="entry name" value="PPM-type phosphatase domain"/>
    <property type="match status" value="1"/>
</dbReference>
<keyword evidence="3" id="KW-1185">Reference proteome</keyword>
<dbReference type="SUPFAM" id="SSF55785">
    <property type="entry name" value="PYP-like sensor domain (PAS domain)"/>
    <property type="match status" value="2"/>
</dbReference>
<dbReference type="SUPFAM" id="SSF55781">
    <property type="entry name" value="GAF domain-like"/>
    <property type="match status" value="1"/>
</dbReference>
<sequence>MLEVALDCIVTIDSQGLIREFNPAAERTFGYTRDETLGKSISETLIPPSLRSAHAAGFAHYFATGEGPILQKRIEVPAMRKDGSEFPVELTVTPVQIEGETIFTAYIRDLTATRERERDLKESEERLHRTLEATHVGTWRWDLLANTLIWSESMYAMLGRSEDVEPTFESFIEWVHPDDRTAVQNAVTTSLRDKSEYDIELRVIWPDGSVHWHAAKGCGFYDASDIATHMEGLSIDVTERKRAEEELRTHADYEALQNKIGKAVRTLRDPDGIQQASAHALGELMQVDRCYFSFYDIPADTRWIGQDFRREGMPSLAGTYKISDFQVNPEDYHPDGQTLIVNDVETWSFPAPLLAAMKRLRVRAALAVPIYDAGRLSATLTVAMADTTRFWTDAEIALVEAVALQTRNAVEEARAQQRESRIATALQAALQPLAPDVIPGLEIAPFMKPALEEASIGGDFYDVFALNATCYALVIGDVSGKGLAAAAQLATVRNMLRTVLYQKAPLDESISDLNAILTNHDLLTGYVTVFCSVYDSTNSTLKYVSCGHEPGLLRRSDGALETLDPCGPPLGVAEQARYMARSITLAKHDTLLLYTDGLSEAGVTRLSLLGTTGLIRLLTGLPADLSLPEAAQRIVAGAGDFAHGVFRDDICVLMARR</sequence>
<dbReference type="InterPro" id="IPR000014">
    <property type="entry name" value="PAS"/>
</dbReference>
<dbReference type="SUPFAM" id="SSF81606">
    <property type="entry name" value="PP2C-like"/>
    <property type="match status" value="1"/>
</dbReference>
<dbReference type="Pfam" id="PF01590">
    <property type="entry name" value="GAF"/>
    <property type="match status" value="1"/>
</dbReference>
<dbReference type="PANTHER" id="PTHR43156">
    <property type="entry name" value="STAGE II SPORULATION PROTEIN E-RELATED"/>
    <property type="match status" value="1"/>
</dbReference>
<dbReference type="SMART" id="SM00091">
    <property type="entry name" value="PAS"/>
    <property type="match status" value="2"/>
</dbReference>
<dbReference type="PROSITE" id="PS50112">
    <property type="entry name" value="PAS"/>
    <property type="match status" value="2"/>
</dbReference>
<dbReference type="InterPro" id="IPR029016">
    <property type="entry name" value="GAF-like_dom_sf"/>
</dbReference>
<dbReference type="InterPro" id="IPR001610">
    <property type="entry name" value="PAC"/>
</dbReference>
<dbReference type="Gene3D" id="2.10.70.100">
    <property type="match status" value="1"/>
</dbReference>
<dbReference type="InterPro" id="IPR003018">
    <property type="entry name" value="GAF"/>
</dbReference>
<proteinExistence type="predicted"/>
<dbReference type="SMART" id="SM00331">
    <property type="entry name" value="PP2C_SIG"/>
    <property type="match status" value="1"/>
</dbReference>
<dbReference type="OrthoDB" id="118142at2"/>
<dbReference type="Pfam" id="PF13426">
    <property type="entry name" value="PAS_9"/>
    <property type="match status" value="1"/>
</dbReference>
<dbReference type="GO" id="GO:0016791">
    <property type="term" value="F:phosphatase activity"/>
    <property type="evidence" value="ECO:0007669"/>
    <property type="project" value="TreeGrafter"/>
</dbReference>
<dbReference type="Proteomes" id="UP000287394">
    <property type="component" value="Chromosome"/>
</dbReference>
<dbReference type="InterPro" id="IPR001932">
    <property type="entry name" value="PPM-type_phosphatase-like_dom"/>
</dbReference>
<dbReference type="Pfam" id="PF07228">
    <property type="entry name" value="SpoIIE"/>
    <property type="match status" value="1"/>
</dbReference>